<name>A0A0A9A0R0_ARUDO</name>
<dbReference type="EMBL" id="GBRH01252646">
    <property type="protein sequence ID" value="JAD45249.1"/>
    <property type="molecule type" value="Transcribed_RNA"/>
</dbReference>
<dbReference type="AlphaFoldDB" id="A0A0A9A0R0"/>
<reference evidence="1" key="2">
    <citation type="journal article" date="2015" name="Data Brief">
        <title>Shoot transcriptome of the giant reed, Arundo donax.</title>
        <authorList>
            <person name="Barrero R.A."/>
            <person name="Guerrero F.D."/>
            <person name="Moolhuijzen P."/>
            <person name="Goolsby J.A."/>
            <person name="Tidwell J."/>
            <person name="Bellgard S.E."/>
            <person name="Bellgard M.I."/>
        </authorList>
    </citation>
    <scope>NUCLEOTIDE SEQUENCE</scope>
    <source>
        <tissue evidence="1">Shoot tissue taken approximately 20 cm above the soil surface</tissue>
    </source>
</reference>
<sequence>MKVMRCMRSFSASSSSVRIQPPLCSKRRSERRWSSMPPTIPGTAATVSSIIARQPYLL</sequence>
<evidence type="ECO:0000313" key="1">
    <source>
        <dbReference type="EMBL" id="JAD45249.1"/>
    </source>
</evidence>
<accession>A0A0A9A0R0</accession>
<protein>
    <submittedName>
        <fullName evidence="1">Aox1</fullName>
    </submittedName>
</protein>
<reference evidence="1" key="1">
    <citation type="submission" date="2014-09" db="EMBL/GenBank/DDBJ databases">
        <authorList>
            <person name="Magalhaes I.L.F."/>
            <person name="Oliveira U."/>
            <person name="Santos F.R."/>
            <person name="Vidigal T.H.D.A."/>
            <person name="Brescovit A.D."/>
            <person name="Santos A.J."/>
        </authorList>
    </citation>
    <scope>NUCLEOTIDE SEQUENCE</scope>
    <source>
        <tissue evidence="1">Shoot tissue taken approximately 20 cm above the soil surface</tissue>
    </source>
</reference>
<proteinExistence type="predicted"/>
<organism evidence="1">
    <name type="scientific">Arundo donax</name>
    <name type="common">Giant reed</name>
    <name type="synonym">Donax arundinaceus</name>
    <dbReference type="NCBI Taxonomy" id="35708"/>
    <lineage>
        <taxon>Eukaryota</taxon>
        <taxon>Viridiplantae</taxon>
        <taxon>Streptophyta</taxon>
        <taxon>Embryophyta</taxon>
        <taxon>Tracheophyta</taxon>
        <taxon>Spermatophyta</taxon>
        <taxon>Magnoliopsida</taxon>
        <taxon>Liliopsida</taxon>
        <taxon>Poales</taxon>
        <taxon>Poaceae</taxon>
        <taxon>PACMAD clade</taxon>
        <taxon>Arundinoideae</taxon>
        <taxon>Arundineae</taxon>
        <taxon>Arundo</taxon>
    </lineage>
</organism>